<keyword evidence="3 6" id="KW-0812">Transmembrane</keyword>
<dbReference type="Gene3D" id="1.20.1540.10">
    <property type="entry name" value="Rhomboid-like"/>
    <property type="match status" value="1"/>
</dbReference>
<evidence type="ECO:0000313" key="8">
    <source>
        <dbReference type="EMBL" id="KAK6912711.1"/>
    </source>
</evidence>
<reference evidence="8 9" key="1">
    <citation type="submission" date="2023-12" db="EMBL/GenBank/DDBJ databases">
        <title>A high-quality genome assembly for Dillenia turbinata (Dilleniales).</title>
        <authorList>
            <person name="Chanderbali A."/>
        </authorList>
    </citation>
    <scope>NUCLEOTIDE SEQUENCE [LARGE SCALE GENOMIC DNA]</scope>
    <source>
        <strain evidence="8">LSX21</strain>
        <tissue evidence="8">Leaf</tissue>
    </source>
</reference>
<dbReference type="Proteomes" id="UP001370490">
    <property type="component" value="Unassembled WGS sequence"/>
</dbReference>
<gene>
    <name evidence="8" type="ORF">RJ641_022312</name>
</gene>
<evidence type="ECO:0000256" key="3">
    <source>
        <dbReference type="ARBA" id="ARBA00022692"/>
    </source>
</evidence>
<dbReference type="SUPFAM" id="SSF144091">
    <property type="entry name" value="Rhomboid-like"/>
    <property type="match status" value="1"/>
</dbReference>
<comment type="similarity">
    <text evidence="2">Belongs to the peptidase S54 family.</text>
</comment>
<accession>A0AAN8UJ48</accession>
<dbReference type="PANTHER" id="PTHR43066">
    <property type="entry name" value="RHOMBOID-RELATED PROTEIN"/>
    <property type="match status" value="1"/>
</dbReference>
<feature type="transmembrane region" description="Helical" evidence="6">
    <location>
        <begin position="161"/>
        <end position="181"/>
    </location>
</feature>
<comment type="caution">
    <text evidence="8">The sequence shown here is derived from an EMBL/GenBank/DDBJ whole genome shotgun (WGS) entry which is preliminary data.</text>
</comment>
<keyword evidence="4 6" id="KW-1133">Transmembrane helix</keyword>
<sequence>MAQIHQLLTLRPRPPTTIPIATASPHSKCILFSCLPNSPKAPTQISPLPHHPNILQSRLMCRMNGSDIISQLELGKAEEKPKPVKRVNGIFWILLINIGIYVADHIFLVPGIKALYLYHNRPAWYQFVTAAFCHANWNHLSSNLFFLYIFGKLVEEEEGNFAVWMSYILTGAGANLVSWLLLPRNAVSVGASGAVFGLFAISVLVKMSWDWRKILEVLILGQFVIEKVMEAAQASTAMSSSICRGHALQNINHIAHLSGALVGVTLIWVLSRVPSEPLDTKPSRKISGGAP</sequence>
<dbReference type="AlphaFoldDB" id="A0AAN8UJ48"/>
<evidence type="ECO:0000256" key="2">
    <source>
        <dbReference type="ARBA" id="ARBA00009045"/>
    </source>
</evidence>
<dbReference type="PANTHER" id="PTHR43066:SF5">
    <property type="entry name" value="RHOMBOID-LIKE PROTEIN 11, CHLOROPLASTIC-RELATED"/>
    <property type="match status" value="1"/>
</dbReference>
<dbReference type="GO" id="GO:0004252">
    <property type="term" value="F:serine-type endopeptidase activity"/>
    <property type="evidence" value="ECO:0007669"/>
    <property type="project" value="InterPro"/>
</dbReference>
<name>A0AAN8UJ48_9MAGN</name>
<keyword evidence="5 6" id="KW-0472">Membrane</keyword>
<feature type="domain" description="Peptidase S54 rhomboid" evidence="7">
    <location>
        <begin position="123"/>
        <end position="272"/>
    </location>
</feature>
<dbReference type="Pfam" id="PF01694">
    <property type="entry name" value="Rhomboid"/>
    <property type="match status" value="1"/>
</dbReference>
<dbReference type="GO" id="GO:0016020">
    <property type="term" value="C:membrane"/>
    <property type="evidence" value="ECO:0007669"/>
    <property type="project" value="UniProtKB-SubCell"/>
</dbReference>
<feature type="transmembrane region" description="Helical" evidence="6">
    <location>
        <begin position="187"/>
        <end position="205"/>
    </location>
</feature>
<evidence type="ECO:0000256" key="4">
    <source>
        <dbReference type="ARBA" id="ARBA00022989"/>
    </source>
</evidence>
<evidence type="ECO:0000256" key="6">
    <source>
        <dbReference type="SAM" id="Phobius"/>
    </source>
</evidence>
<dbReference type="EMBL" id="JBAMMX010000027">
    <property type="protein sequence ID" value="KAK6912711.1"/>
    <property type="molecule type" value="Genomic_DNA"/>
</dbReference>
<evidence type="ECO:0000256" key="5">
    <source>
        <dbReference type="ARBA" id="ARBA00023136"/>
    </source>
</evidence>
<dbReference type="FunFam" id="1.20.1540.10:FF:000013">
    <property type="entry name" value="Rhomboid protease aarA"/>
    <property type="match status" value="1"/>
</dbReference>
<comment type="subcellular location">
    <subcellularLocation>
        <location evidence="1">Membrane</location>
        <topology evidence="1">Multi-pass membrane protein</topology>
    </subcellularLocation>
</comment>
<feature type="transmembrane region" description="Helical" evidence="6">
    <location>
        <begin position="124"/>
        <end position="149"/>
    </location>
</feature>
<organism evidence="8 9">
    <name type="scientific">Dillenia turbinata</name>
    <dbReference type="NCBI Taxonomy" id="194707"/>
    <lineage>
        <taxon>Eukaryota</taxon>
        <taxon>Viridiplantae</taxon>
        <taxon>Streptophyta</taxon>
        <taxon>Embryophyta</taxon>
        <taxon>Tracheophyta</taxon>
        <taxon>Spermatophyta</taxon>
        <taxon>Magnoliopsida</taxon>
        <taxon>eudicotyledons</taxon>
        <taxon>Gunneridae</taxon>
        <taxon>Pentapetalae</taxon>
        <taxon>Dilleniales</taxon>
        <taxon>Dilleniaceae</taxon>
        <taxon>Dillenia</taxon>
    </lineage>
</organism>
<protein>
    <submittedName>
        <fullName evidence="8">Peptidase S54, rhomboid domain</fullName>
    </submittedName>
</protein>
<dbReference type="InterPro" id="IPR035952">
    <property type="entry name" value="Rhomboid-like_sf"/>
</dbReference>
<feature type="transmembrane region" description="Helical" evidence="6">
    <location>
        <begin position="90"/>
        <end position="112"/>
    </location>
</feature>
<keyword evidence="9" id="KW-1185">Reference proteome</keyword>
<evidence type="ECO:0000259" key="7">
    <source>
        <dbReference type="Pfam" id="PF01694"/>
    </source>
</evidence>
<dbReference type="InterPro" id="IPR022764">
    <property type="entry name" value="Peptidase_S54_rhomboid_dom"/>
</dbReference>
<proteinExistence type="inferred from homology"/>
<evidence type="ECO:0000256" key="1">
    <source>
        <dbReference type="ARBA" id="ARBA00004141"/>
    </source>
</evidence>
<evidence type="ECO:0000313" key="9">
    <source>
        <dbReference type="Proteomes" id="UP001370490"/>
    </source>
</evidence>